<name>I4VWU0_9GAMM</name>
<accession>I4VWU0</accession>
<evidence type="ECO:0000313" key="2">
    <source>
        <dbReference type="EMBL" id="EIL91681.1"/>
    </source>
</evidence>
<organism evidence="2 3">
    <name type="scientific">Rhodanobacter fulvus Jip2</name>
    <dbReference type="NCBI Taxonomy" id="1163408"/>
    <lineage>
        <taxon>Bacteria</taxon>
        <taxon>Pseudomonadati</taxon>
        <taxon>Pseudomonadota</taxon>
        <taxon>Gammaproteobacteria</taxon>
        <taxon>Lysobacterales</taxon>
        <taxon>Rhodanobacteraceae</taxon>
        <taxon>Rhodanobacter</taxon>
    </lineage>
</organism>
<feature type="transmembrane region" description="Helical" evidence="1">
    <location>
        <begin position="76"/>
        <end position="97"/>
    </location>
</feature>
<keyword evidence="1" id="KW-0812">Transmembrane</keyword>
<evidence type="ECO:0000313" key="3">
    <source>
        <dbReference type="Proteomes" id="UP000004210"/>
    </source>
</evidence>
<gene>
    <name evidence="2" type="ORF">UU9_03717</name>
</gene>
<evidence type="ECO:0000256" key="1">
    <source>
        <dbReference type="SAM" id="Phobius"/>
    </source>
</evidence>
<dbReference type="PATRIC" id="fig|1163408.3.peg.761"/>
<dbReference type="EMBL" id="AJXU01000017">
    <property type="protein sequence ID" value="EIL91681.1"/>
    <property type="molecule type" value="Genomic_DNA"/>
</dbReference>
<dbReference type="Proteomes" id="UP000004210">
    <property type="component" value="Unassembled WGS sequence"/>
</dbReference>
<evidence type="ECO:0008006" key="4">
    <source>
        <dbReference type="Google" id="ProtNLM"/>
    </source>
</evidence>
<protein>
    <recommendedName>
        <fullName evidence="4">Transmembrane protein</fullName>
    </recommendedName>
</protein>
<feature type="transmembrane region" description="Helical" evidence="1">
    <location>
        <begin position="44"/>
        <end position="70"/>
    </location>
</feature>
<dbReference type="OrthoDB" id="6370315at2"/>
<keyword evidence="3" id="KW-1185">Reference proteome</keyword>
<dbReference type="eggNOG" id="ENOG502ZNKY">
    <property type="taxonomic scope" value="Bacteria"/>
</dbReference>
<dbReference type="AlphaFoldDB" id="I4VWU0"/>
<feature type="transmembrane region" description="Helical" evidence="1">
    <location>
        <begin position="12"/>
        <end position="32"/>
    </location>
</feature>
<proteinExistence type="predicted"/>
<keyword evidence="1" id="KW-0472">Membrane</keyword>
<keyword evidence="1" id="KW-1133">Transmembrane helix</keyword>
<comment type="caution">
    <text evidence="2">The sequence shown here is derived from an EMBL/GenBank/DDBJ whole genome shotgun (WGS) entry which is preliminary data.</text>
</comment>
<dbReference type="RefSeq" id="WP_007080384.1">
    <property type="nucleotide sequence ID" value="NZ_AJXU01000017.1"/>
</dbReference>
<reference evidence="2 3" key="1">
    <citation type="journal article" date="2012" name="J. Bacteriol.">
        <title>Genome sequences for six rhodanobacter strains, isolated from soils and the terrestrial subsurface, with variable denitrification capabilities.</title>
        <authorList>
            <person name="Kostka J.E."/>
            <person name="Green S.J."/>
            <person name="Rishishwar L."/>
            <person name="Prakash O."/>
            <person name="Katz L.S."/>
            <person name="Marino-Ramirez L."/>
            <person name="Jordan I.K."/>
            <person name="Munk C."/>
            <person name="Ivanova N."/>
            <person name="Mikhailova N."/>
            <person name="Watson D.B."/>
            <person name="Brown S.D."/>
            <person name="Palumbo A.V."/>
            <person name="Brooks S.C."/>
        </authorList>
    </citation>
    <scope>NUCLEOTIDE SEQUENCE [LARGE SCALE GENOMIC DNA]</scope>
    <source>
        <strain evidence="3">Jip2T</strain>
    </source>
</reference>
<sequence>MSIGWTLLGTFGQLMLAFYLFMLVAFSAGGLVNGGNFRRAQTRVLDLSLFVLPGTCALSAVIVLFLHWHGAAAKSYAWYALPLGATALYLIYFRILVHQLRGDR</sequence>